<evidence type="ECO:0008006" key="4">
    <source>
        <dbReference type="Google" id="ProtNLM"/>
    </source>
</evidence>
<protein>
    <recommendedName>
        <fullName evidence="4">Secreted protein</fullName>
    </recommendedName>
</protein>
<keyword evidence="3" id="KW-1185">Reference proteome</keyword>
<comment type="caution">
    <text evidence="2">The sequence shown here is derived from an EMBL/GenBank/DDBJ whole genome shotgun (WGS) entry which is preliminary data.</text>
</comment>
<evidence type="ECO:0000313" key="3">
    <source>
        <dbReference type="Proteomes" id="UP000735302"/>
    </source>
</evidence>
<dbReference type="AlphaFoldDB" id="A0AAV4A4C7"/>
<evidence type="ECO:0000313" key="2">
    <source>
        <dbReference type="EMBL" id="GFO01449.1"/>
    </source>
</evidence>
<name>A0AAV4A4C7_9GAST</name>
<sequence>MASSCMDYNAVICMFLCVAVCIPRSSSNQGCRWNSRSRAINLRHGQRSRVYTTTTCHLVECRNGRFTYISSECRGTYPYDQCYSLGYIWLFQKKCVSGGSRRVRWINIR</sequence>
<organism evidence="2 3">
    <name type="scientific">Plakobranchus ocellatus</name>
    <dbReference type="NCBI Taxonomy" id="259542"/>
    <lineage>
        <taxon>Eukaryota</taxon>
        <taxon>Metazoa</taxon>
        <taxon>Spiralia</taxon>
        <taxon>Lophotrochozoa</taxon>
        <taxon>Mollusca</taxon>
        <taxon>Gastropoda</taxon>
        <taxon>Heterobranchia</taxon>
        <taxon>Euthyneura</taxon>
        <taxon>Panpulmonata</taxon>
        <taxon>Sacoglossa</taxon>
        <taxon>Placobranchoidea</taxon>
        <taxon>Plakobranchidae</taxon>
        <taxon>Plakobranchus</taxon>
    </lineage>
</organism>
<gene>
    <name evidence="2" type="ORF">PoB_002795400</name>
</gene>
<dbReference type="Proteomes" id="UP000735302">
    <property type="component" value="Unassembled WGS sequence"/>
</dbReference>
<proteinExistence type="predicted"/>
<evidence type="ECO:0000256" key="1">
    <source>
        <dbReference type="SAM" id="SignalP"/>
    </source>
</evidence>
<keyword evidence="1" id="KW-0732">Signal</keyword>
<dbReference type="EMBL" id="BLXT01003294">
    <property type="protein sequence ID" value="GFO01449.1"/>
    <property type="molecule type" value="Genomic_DNA"/>
</dbReference>
<feature type="signal peptide" evidence="1">
    <location>
        <begin position="1"/>
        <end position="27"/>
    </location>
</feature>
<feature type="chain" id="PRO_5043741441" description="Secreted protein" evidence="1">
    <location>
        <begin position="28"/>
        <end position="109"/>
    </location>
</feature>
<accession>A0AAV4A4C7</accession>
<reference evidence="2 3" key="1">
    <citation type="journal article" date="2021" name="Elife">
        <title>Chloroplast acquisition without the gene transfer in kleptoplastic sea slugs, Plakobranchus ocellatus.</title>
        <authorList>
            <person name="Maeda T."/>
            <person name="Takahashi S."/>
            <person name="Yoshida T."/>
            <person name="Shimamura S."/>
            <person name="Takaki Y."/>
            <person name="Nagai Y."/>
            <person name="Toyoda A."/>
            <person name="Suzuki Y."/>
            <person name="Arimoto A."/>
            <person name="Ishii H."/>
            <person name="Satoh N."/>
            <person name="Nishiyama T."/>
            <person name="Hasebe M."/>
            <person name="Maruyama T."/>
            <person name="Minagawa J."/>
            <person name="Obokata J."/>
            <person name="Shigenobu S."/>
        </authorList>
    </citation>
    <scope>NUCLEOTIDE SEQUENCE [LARGE SCALE GENOMIC DNA]</scope>
</reference>